<dbReference type="GO" id="GO:0042302">
    <property type="term" value="F:structural constituent of cuticle"/>
    <property type="evidence" value="ECO:0007669"/>
    <property type="project" value="UniProtKB-UniRule"/>
</dbReference>
<dbReference type="AlphaFoldDB" id="A0A8S1BFT4"/>
<evidence type="ECO:0000313" key="5">
    <source>
        <dbReference type="EMBL" id="CAB3257171.1"/>
    </source>
</evidence>
<dbReference type="OrthoDB" id="7345025at2759"/>
<keyword evidence="1 3" id="KW-0193">Cuticle</keyword>
<dbReference type="PROSITE" id="PS00233">
    <property type="entry name" value="CHIT_BIND_RR_1"/>
    <property type="match status" value="1"/>
</dbReference>
<keyword evidence="6" id="KW-1185">Reference proteome</keyword>
<dbReference type="GO" id="GO:0005615">
    <property type="term" value="C:extracellular space"/>
    <property type="evidence" value="ECO:0007669"/>
    <property type="project" value="TreeGrafter"/>
</dbReference>
<accession>A0A8S1BFT4</accession>
<keyword evidence="4" id="KW-0472">Membrane</keyword>
<keyword evidence="4" id="KW-1133">Transmembrane helix</keyword>
<dbReference type="EMBL" id="CADEBC010000590">
    <property type="protein sequence ID" value="CAB3257171.1"/>
    <property type="molecule type" value="Genomic_DNA"/>
</dbReference>
<keyword evidence="4" id="KW-0812">Transmembrane</keyword>
<dbReference type="Proteomes" id="UP000494106">
    <property type="component" value="Unassembled WGS sequence"/>
</dbReference>
<name>A0A8S1BFT4_ARCPL</name>
<comment type="caution">
    <text evidence="5">The sequence shown here is derived from an EMBL/GenBank/DDBJ whole genome shotgun (WGS) entry which is preliminary data.</text>
</comment>
<dbReference type="PRINTS" id="PR00947">
    <property type="entry name" value="CUTICLE"/>
</dbReference>
<dbReference type="PROSITE" id="PS51155">
    <property type="entry name" value="CHIT_BIND_RR_2"/>
    <property type="match status" value="1"/>
</dbReference>
<dbReference type="InterPro" id="IPR031311">
    <property type="entry name" value="CHIT_BIND_RR_consensus"/>
</dbReference>
<evidence type="ECO:0008006" key="7">
    <source>
        <dbReference type="Google" id="ProtNLM"/>
    </source>
</evidence>
<reference evidence="5 6" key="1">
    <citation type="submission" date="2020-04" db="EMBL/GenBank/DDBJ databases">
        <authorList>
            <person name="Wallbank WR R."/>
            <person name="Pardo Diaz C."/>
            <person name="Kozak K."/>
            <person name="Martin S."/>
            <person name="Jiggins C."/>
            <person name="Moest M."/>
            <person name="Warren A I."/>
            <person name="Byers J.R.P. K."/>
            <person name="Montejo-Kovacevich G."/>
            <person name="Yen C E."/>
        </authorList>
    </citation>
    <scope>NUCLEOTIDE SEQUENCE [LARGE SCALE GENOMIC DNA]</scope>
</reference>
<evidence type="ECO:0000256" key="3">
    <source>
        <dbReference type="PROSITE-ProRule" id="PRU00497"/>
    </source>
</evidence>
<keyword evidence="2" id="KW-0732">Signal</keyword>
<evidence type="ECO:0000256" key="2">
    <source>
        <dbReference type="ARBA" id="ARBA00022729"/>
    </source>
</evidence>
<dbReference type="PANTHER" id="PTHR12236">
    <property type="entry name" value="STRUCTURAL CONTITUENT OF CUTICLE"/>
    <property type="match status" value="1"/>
</dbReference>
<proteinExistence type="predicted"/>
<evidence type="ECO:0000313" key="6">
    <source>
        <dbReference type="Proteomes" id="UP000494106"/>
    </source>
</evidence>
<organism evidence="5 6">
    <name type="scientific">Arctia plantaginis</name>
    <name type="common">Wood tiger moth</name>
    <name type="synonym">Phalaena plantaginis</name>
    <dbReference type="NCBI Taxonomy" id="874455"/>
    <lineage>
        <taxon>Eukaryota</taxon>
        <taxon>Metazoa</taxon>
        <taxon>Ecdysozoa</taxon>
        <taxon>Arthropoda</taxon>
        <taxon>Hexapoda</taxon>
        <taxon>Insecta</taxon>
        <taxon>Pterygota</taxon>
        <taxon>Neoptera</taxon>
        <taxon>Endopterygota</taxon>
        <taxon>Lepidoptera</taxon>
        <taxon>Glossata</taxon>
        <taxon>Ditrysia</taxon>
        <taxon>Noctuoidea</taxon>
        <taxon>Erebidae</taxon>
        <taxon>Arctiinae</taxon>
        <taxon>Arctia</taxon>
    </lineage>
</organism>
<feature type="transmembrane region" description="Helical" evidence="4">
    <location>
        <begin position="6"/>
        <end position="30"/>
    </location>
</feature>
<dbReference type="Pfam" id="PF00379">
    <property type="entry name" value="Chitin_bind_4"/>
    <property type="match status" value="1"/>
</dbReference>
<dbReference type="InterPro" id="IPR051217">
    <property type="entry name" value="Insect_Cuticle_Struc_Prot"/>
</dbReference>
<protein>
    <recommendedName>
        <fullName evidence="7">Cuticle protein</fullName>
    </recommendedName>
</protein>
<gene>
    <name evidence="5" type="ORF">APLA_LOCUS15821</name>
</gene>
<sequence length="206" mass="22357">MNTYYTITWLLAYGAFAFAVVIPPATLSYIPINTIEKVPSSDYGFNYAVNDPSTGDNKAQWETRHGDVVRGAYSLVEPDGSVRLVEYYADPHTGFNAIVKRLGSNVHPAGLPVAAPIAASKPFSPIFAGPIAPVASVAPITPVVDMIRQPIVPLPPVNYFNYFPAPSPWVHVAGNTYGLKGNIVRRWAVGPMSLDGKTLKIRTKHH</sequence>
<dbReference type="InterPro" id="IPR000618">
    <property type="entry name" value="Insect_cuticle"/>
</dbReference>
<dbReference type="GO" id="GO:0031012">
    <property type="term" value="C:extracellular matrix"/>
    <property type="evidence" value="ECO:0007669"/>
    <property type="project" value="TreeGrafter"/>
</dbReference>
<evidence type="ECO:0000256" key="4">
    <source>
        <dbReference type="SAM" id="Phobius"/>
    </source>
</evidence>
<dbReference type="PANTHER" id="PTHR12236:SF75">
    <property type="entry name" value="CUTICULAR PROTEIN 62BB, ISOFORM A"/>
    <property type="match status" value="1"/>
</dbReference>
<evidence type="ECO:0000256" key="1">
    <source>
        <dbReference type="ARBA" id="ARBA00022460"/>
    </source>
</evidence>